<feature type="domain" description="Little elongation complex subunit 2 C-terminal" evidence="1">
    <location>
        <begin position="441"/>
        <end position="590"/>
    </location>
</feature>
<dbReference type="GO" id="GO:0042796">
    <property type="term" value="P:snRNA transcription by RNA polymerase III"/>
    <property type="evidence" value="ECO:0007669"/>
    <property type="project" value="TreeGrafter"/>
</dbReference>
<gene>
    <name evidence="2" type="ORF">HK103_005088</name>
</gene>
<evidence type="ECO:0000259" key="1">
    <source>
        <dbReference type="Pfam" id="PF10505"/>
    </source>
</evidence>
<dbReference type="GO" id="GO:0008023">
    <property type="term" value="C:transcription elongation factor complex"/>
    <property type="evidence" value="ECO:0007669"/>
    <property type="project" value="InterPro"/>
</dbReference>
<dbReference type="PANTHER" id="PTHR14633">
    <property type="entry name" value="LITTLE ELONGATION COMPLEX SUBUNIT 2"/>
    <property type="match status" value="1"/>
</dbReference>
<protein>
    <recommendedName>
        <fullName evidence="1">Little elongation complex subunit 2 C-terminal domain-containing protein</fullName>
    </recommendedName>
</protein>
<organism evidence="2 3">
    <name type="scientific">Boothiomyces macroporosus</name>
    <dbReference type="NCBI Taxonomy" id="261099"/>
    <lineage>
        <taxon>Eukaryota</taxon>
        <taxon>Fungi</taxon>
        <taxon>Fungi incertae sedis</taxon>
        <taxon>Chytridiomycota</taxon>
        <taxon>Chytridiomycota incertae sedis</taxon>
        <taxon>Chytridiomycetes</taxon>
        <taxon>Rhizophydiales</taxon>
        <taxon>Terramycetaceae</taxon>
        <taxon>Boothiomyces</taxon>
    </lineage>
</organism>
<evidence type="ECO:0000313" key="2">
    <source>
        <dbReference type="EMBL" id="KAJ3256844.1"/>
    </source>
</evidence>
<dbReference type="EMBL" id="JADGKB010000045">
    <property type="protein sequence ID" value="KAJ3256844.1"/>
    <property type="molecule type" value="Genomic_DNA"/>
</dbReference>
<comment type="caution">
    <text evidence="2">The sequence shown here is derived from an EMBL/GenBank/DDBJ whole genome shotgun (WGS) entry which is preliminary data.</text>
</comment>
<accession>A0AAD5Y3K4</accession>
<dbReference type="Proteomes" id="UP001210925">
    <property type="component" value="Unassembled WGS sequence"/>
</dbReference>
<evidence type="ECO:0000313" key="3">
    <source>
        <dbReference type="Proteomes" id="UP001210925"/>
    </source>
</evidence>
<dbReference type="GO" id="GO:0045945">
    <property type="term" value="P:positive regulation of transcription by RNA polymerase III"/>
    <property type="evidence" value="ECO:0007669"/>
    <property type="project" value="TreeGrafter"/>
</dbReference>
<dbReference type="AlphaFoldDB" id="A0AAD5Y3K4"/>
<reference evidence="2" key="1">
    <citation type="submission" date="2020-05" db="EMBL/GenBank/DDBJ databases">
        <title>Phylogenomic resolution of chytrid fungi.</title>
        <authorList>
            <person name="Stajich J.E."/>
            <person name="Amses K."/>
            <person name="Simmons R."/>
            <person name="Seto K."/>
            <person name="Myers J."/>
            <person name="Bonds A."/>
            <person name="Quandt C.A."/>
            <person name="Barry K."/>
            <person name="Liu P."/>
            <person name="Grigoriev I."/>
            <person name="Longcore J.E."/>
            <person name="James T.Y."/>
        </authorList>
    </citation>
    <scope>NUCLEOTIDE SEQUENCE</scope>
    <source>
        <strain evidence="2">PLAUS21</strain>
    </source>
</reference>
<name>A0AAD5Y3K4_9FUNG</name>
<dbReference type="Pfam" id="PF10505">
    <property type="entry name" value="NARG2_C"/>
    <property type="match status" value="1"/>
</dbReference>
<dbReference type="PANTHER" id="PTHR14633:SF3">
    <property type="entry name" value="LITTLE ELONGATION COMPLEX SUBUNIT 2"/>
    <property type="match status" value="1"/>
</dbReference>
<proteinExistence type="predicted"/>
<dbReference type="GO" id="GO:0042795">
    <property type="term" value="P:snRNA transcription by RNA polymerase II"/>
    <property type="evidence" value="ECO:0007669"/>
    <property type="project" value="TreeGrafter"/>
</dbReference>
<keyword evidence="3" id="KW-1185">Reference proteome</keyword>
<sequence length="647" mass="75017">MNSEIFLAELNEILQRPINSTEFLSQVTDIQVDLLNYQNKRRKLKELGKLIAIDLEFERKEAADLSDTKDFQVDLSDIFDTQENYSMDASEQTDQKTIAGELDDELEVEECVEEGIVNSCGDHPVNPTPHSSPLELVTMKVLSLPKKDNGIYIAGSEKCELSPKEDDHVCPTSIVDSPRQLHIVPELSHKDNTAVTIQLDRKRKETEEFTQHLPLPPSMLDRRQHQFYLECLNNNQFLQNNMTKFKEIDEIVKQERFHYAIISQAILSINRSVFEKLSVRAEDFYRMKLTERFKRVSEDYNMNMQCIKCIDMEKDYTRGNVLQYKETLLKLGICGKVSRNINVKLNAEIQKISPPVMTMDLNLEMLLKDNDIDIAMSSSSLNALISAVADSPGFEIPIVIKIVQQRHKATKVILFDKSLAMTKQTCRDKMQKYYKNALKQFNKEKGELWYNVWKFGKFNILLRTRQESQMEIDGQIRNVNPQVKLEYLPSTGQEVITEYEKIKWWASTFIKPNATLMLASVHPETDTIIDNQEKRMDQLIEDGNFPIPYTNGLYEIFNELQRLQPGMYYIAKKQRGKKISIFETTSTKTKYFPNELIITGNPVTPMPMYKWREAHIPYTFPPNDFAPTGKIRLPFKERNAKAVSLRT</sequence>
<dbReference type="InterPro" id="IPR019535">
    <property type="entry name" value="ICE2_C"/>
</dbReference>